<protein>
    <recommendedName>
        <fullName evidence="2">Carrier domain-containing protein</fullName>
    </recommendedName>
</protein>
<dbReference type="Pfam" id="PF00501">
    <property type="entry name" value="AMP-binding"/>
    <property type="match status" value="1"/>
</dbReference>
<dbReference type="EMBL" id="CAJVRM010000337">
    <property type="protein sequence ID" value="CAG8979790.1"/>
    <property type="molecule type" value="Genomic_DNA"/>
</dbReference>
<dbReference type="InterPro" id="IPR020845">
    <property type="entry name" value="AMP-binding_CS"/>
</dbReference>
<dbReference type="InterPro" id="IPR045851">
    <property type="entry name" value="AMP-bd_C_sf"/>
</dbReference>
<reference evidence="3" key="1">
    <citation type="submission" date="2021-07" db="EMBL/GenBank/DDBJ databases">
        <authorList>
            <person name="Durling M."/>
        </authorList>
    </citation>
    <scope>NUCLEOTIDE SEQUENCE</scope>
</reference>
<keyword evidence="4" id="KW-1185">Reference proteome</keyword>
<dbReference type="SUPFAM" id="SSF56801">
    <property type="entry name" value="Acetyl-CoA synthetase-like"/>
    <property type="match status" value="1"/>
</dbReference>
<dbReference type="SUPFAM" id="SSF47336">
    <property type="entry name" value="ACP-like"/>
    <property type="match status" value="1"/>
</dbReference>
<dbReference type="InterPro" id="IPR000873">
    <property type="entry name" value="AMP-dep_synth/lig_dom"/>
</dbReference>
<organism evidence="3 4">
    <name type="scientific">Hymenoscyphus albidus</name>
    <dbReference type="NCBI Taxonomy" id="595503"/>
    <lineage>
        <taxon>Eukaryota</taxon>
        <taxon>Fungi</taxon>
        <taxon>Dikarya</taxon>
        <taxon>Ascomycota</taxon>
        <taxon>Pezizomycotina</taxon>
        <taxon>Leotiomycetes</taxon>
        <taxon>Helotiales</taxon>
        <taxon>Helotiaceae</taxon>
        <taxon>Hymenoscyphus</taxon>
    </lineage>
</organism>
<name>A0A9N9LR47_9HELO</name>
<dbReference type="InterPro" id="IPR009081">
    <property type="entry name" value="PP-bd_ACP"/>
</dbReference>
<dbReference type="PANTHER" id="PTHR24096">
    <property type="entry name" value="LONG-CHAIN-FATTY-ACID--COA LIGASE"/>
    <property type="match status" value="1"/>
</dbReference>
<dbReference type="PROSITE" id="PS50075">
    <property type="entry name" value="CARRIER"/>
    <property type="match status" value="1"/>
</dbReference>
<dbReference type="InterPro" id="IPR042099">
    <property type="entry name" value="ANL_N_sf"/>
</dbReference>
<comment type="caution">
    <text evidence="3">The sequence shown here is derived from an EMBL/GenBank/DDBJ whole genome shotgun (WGS) entry which is preliminary data.</text>
</comment>
<feature type="domain" description="Carrier" evidence="2">
    <location>
        <begin position="457"/>
        <end position="539"/>
    </location>
</feature>
<dbReference type="Gene3D" id="3.30.300.30">
    <property type="match status" value="1"/>
</dbReference>
<proteinExistence type="predicted"/>
<dbReference type="AlphaFoldDB" id="A0A9N9LR47"/>
<evidence type="ECO:0000256" key="1">
    <source>
        <dbReference type="SAM" id="MobiDB-lite"/>
    </source>
</evidence>
<feature type="non-terminal residue" evidence="3">
    <location>
        <position position="1"/>
    </location>
</feature>
<evidence type="ECO:0000313" key="3">
    <source>
        <dbReference type="EMBL" id="CAG8979790.1"/>
    </source>
</evidence>
<dbReference type="PROSITE" id="PS00455">
    <property type="entry name" value="AMP_BINDING"/>
    <property type="match status" value="1"/>
</dbReference>
<dbReference type="Gene3D" id="1.10.1200.10">
    <property type="entry name" value="ACP-like"/>
    <property type="match status" value="1"/>
</dbReference>
<dbReference type="Proteomes" id="UP000701801">
    <property type="component" value="Unassembled WGS sequence"/>
</dbReference>
<dbReference type="GO" id="GO:0006633">
    <property type="term" value="P:fatty acid biosynthetic process"/>
    <property type="evidence" value="ECO:0007669"/>
    <property type="project" value="TreeGrafter"/>
</dbReference>
<gene>
    <name evidence="3" type="ORF">HYALB_00013372</name>
</gene>
<dbReference type="Pfam" id="PF00550">
    <property type="entry name" value="PP-binding"/>
    <property type="match status" value="1"/>
</dbReference>
<dbReference type="InterPro" id="IPR036736">
    <property type="entry name" value="ACP-like_sf"/>
</dbReference>
<dbReference type="GO" id="GO:0031957">
    <property type="term" value="F:very long-chain fatty acid-CoA ligase activity"/>
    <property type="evidence" value="ECO:0007669"/>
    <property type="project" value="TreeGrafter"/>
</dbReference>
<feature type="region of interest" description="Disordered" evidence="1">
    <location>
        <begin position="47"/>
        <end position="67"/>
    </location>
</feature>
<evidence type="ECO:0000313" key="4">
    <source>
        <dbReference type="Proteomes" id="UP000701801"/>
    </source>
</evidence>
<dbReference type="Gene3D" id="3.40.50.12780">
    <property type="entry name" value="N-terminal domain of ligase-like"/>
    <property type="match status" value="1"/>
</dbReference>
<accession>A0A9N9LR47</accession>
<dbReference type="OrthoDB" id="10253869at2759"/>
<dbReference type="PANTHER" id="PTHR24096:SF267">
    <property type="entry name" value="MALONATE--COA LIGASE ACSF3, MITOCHONDRIAL"/>
    <property type="match status" value="1"/>
</dbReference>
<evidence type="ECO:0000259" key="2">
    <source>
        <dbReference type="PROSITE" id="PS50075"/>
    </source>
</evidence>
<sequence length="540" mass="59104">TNTVPPLLRKNEQGSEELVDTDFSDNNALQVIPVEHIEKLSYAKPDTSAKFDESGENSPQDERFDNSSCSTNEVAVLMLTSGSTGNSKAVCLTHKQIYAALRGKLSAMPLAPGTAIFNWIALDQVASLVEIHLCAIFAGLDQVHAPAVEMIGNPLSFLRLLSKHNSVLETASAKEVEGIDLSKRQCLASGGEANSIDTCIRRPGKLESSNGYGMTETCAGAMFNHRCPDMDIMMVRQFASVGKCISGIEMRLAPVEDSPEPNDPVTTATTGIREIKGAVVFERYFNDVASTKKAFASDGWFKTGDMAFIDADGNLELVGRSKELVIINGVKYIPHELETAILHAKINGISSSFVTCFAYRSAHASSEEIYAVYQHEYDSKDVEARMATLQSIIRTVTLFAGTRPRVLPLPPGRMHKMTLGKISRAKIRDSLSQGNYRDEEELDANMLRSYREAHLSEPCNKTERNLMAVFLDVLGPSDPDIGMSVKTPILDAGVTSIDLLRLRGACEKAFNMEEGKIPMVTIMSHTTIRFLAQAIDQIQT</sequence>